<keyword evidence="3" id="KW-0413">Isomerase</keyword>
<dbReference type="eggNOG" id="COG0526">
    <property type="taxonomic scope" value="Bacteria"/>
</dbReference>
<dbReference type="Gene3D" id="3.40.30.10">
    <property type="entry name" value="Glutaredoxin"/>
    <property type="match status" value="1"/>
</dbReference>
<dbReference type="GO" id="GO:0015036">
    <property type="term" value="F:disulfide oxidoreductase activity"/>
    <property type="evidence" value="ECO:0007669"/>
    <property type="project" value="UniProtKB-ARBA"/>
</dbReference>
<dbReference type="SUPFAM" id="SSF52833">
    <property type="entry name" value="Thioredoxin-like"/>
    <property type="match status" value="1"/>
</dbReference>
<dbReference type="InterPro" id="IPR050553">
    <property type="entry name" value="Thioredoxin_ResA/DsbE_sf"/>
</dbReference>
<dbReference type="InterPro" id="IPR036249">
    <property type="entry name" value="Thioredoxin-like_sf"/>
</dbReference>
<feature type="domain" description="Thioredoxin" evidence="2">
    <location>
        <begin position="38"/>
        <end position="176"/>
    </location>
</feature>
<dbReference type="HOGENOM" id="CLU_042529_11_1_6"/>
<keyword evidence="1" id="KW-0676">Redox-active center</keyword>
<dbReference type="EMBL" id="CP003350">
    <property type="protein sequence ID" value="AFC87265.1"/>
    <property type="molecule type" value="Genomic_DNA"/>
</dbReference>
<protein>
    <submittedName>
        <fullName evidence="3">Thiol-disulfide isomerase-like thioredoxin</fullName>
    </submittedName>
</protein>
<dbReference type="Proteomes" id="UP000005234">
    <property type="component" value="Chromosome"/>
</dbReference>
<dbReference type="PANTHER" id="PTHR42852:SF13">
    <property type="entry name" value="PROTEIN DIPZ"/>
    <property type="match status" value="1"/>
</dbReference>
<dbReference type="InterPro" id="IPR000866">
    <property type="entry name" value="AhpC/TSA"/>
</dbReference>
<name>H8L210_FRAAD</name>
<evidence type="ECO:0000313" key="3">
    <source>
        <dbReference type="EMBL" id="AFC87265.1"/>
    </source>
</evidence>
<dbReference type="AlphaFoldDB" id="H8L210"/>
<sequence>MRISPTRLILGLAILAGLAAEWQQWHAHRGEARPPQVAGIGDQAPDLSLPDLQGQPHRLSEFHGSRRILNFWASWCGPCQQEMPALDHAATTAKADIIGIAMDSPVAVRQFLAARPVHYPVLLGRLTPPSSSARFDDDGGMLPYSVLLDADGKVLARHAGALDPVLLARWLDPAQTP</sequence>
<dbReference type="KEGG" id="fau:Fraau_2935"/>
<accession>H8L210</accession>
<dbReference type="InterPro" id="IPR017937">
    <property type="entry name" value="Thioredoxin_CS"/>
</dbReference>
<dbReference type="RefSeq" id="WP_014404268.1">
    <property type="nucleotide sequence ID" value="NC_017033.1"/>
</dbReference>
<evidence type="ECO:0000313" key="4">
    <source>
        <dbReference type="Proteomes" id="UP000005234"/>
    </source>
</evidence>
<proteinExistence type="predicted"/>
<dbReference type="InterPro" id="IPR013766">
    <property type="entry name" value="Thioredoxin_domain"/>
</dbReference>
<dbReference type="PROSITE" id="PS00194">
    <property type="entry name" value="THIOREDOXIN_1"/>
    <property type="match status" value="1"/>
</dbReference>
<dbReference type="PROSITE" id="PS51352">
    <property type="entry name" value="THIOREDOXIN_2"/>
    <property type="match status" value="1"/>
</dbReference>
<dbReference type="OrthoDB" id="9796554at2"/>
<dbReference type="Pfam" id="PF00578">
    <property type="entry name" value="AhpC-TSA"/>
    <property type="match status" value="1"/>
</dbReference>
<dbReference type="GO" id="GO:0016209">
    <property type="term" value="F:antioxidant activity"/>
    <property type="evidence" value="ECO:0007669"/>
    <property type="project" value="InterPro"/>
</dbReference>
<dbReference type="STRING" id="767434.Fraau_2935"/>
<evidence type="ECO:0000256" key="1">
    <source>
        <dbReference type="ARBA" id="ARBA00023284"/>
    </source>
</evidence>
<organism evidence="3 4">
    <name type="scientific">Frateuria aurantia (strain ATCC 33424 / DSM 6220 / KCTC 2777 / LMG 1558 / NBRC 3245 / NCIMB 13370)</name>
    <name type="common">Acetobacter aurantius</name>
    <dbReference type="NCBI Taxonomy" id="767434"/>
    <lineage>
        <taxon>Bacteria</taxon>
        <taxon>Pseudomonadati</taxon>
        <taxon>Pseudomonadota</taxon>
        <taxon>Gammaproteobacteria</taxon>
        <taxon>Lysobacterales</taxon>
        <taxon>Rhodanobacteraceae</taxon>
        <taxon>Frateuria</taxon>
    </lineage>
</organism>
<evidence type="ECO:0000259" key="2">
    <source>
        <dbReference type="PROSITE" id="PS51352"/>
    </source>
</evidence>
<dbReference type="GO" id="GO:0016853">
    <property type="term" value="F:isomerase activity"/>
    <property type="evidence" value="ECO:0007669"/>
    <property type="project" value="UniProtKB-KW"/>
</dbReference>
<gene>
    <name evidence="3" type="ordered locus">Fraau_2935</name>
</gene>
<dbReference type="CDD" id="cd02966">
    <property type="entry name" value="TlpA_like_family"/>
    <property type="match status" value="1"/>
</dbReference>
<reference evidence="3" key="1">
    <citation type="submission" date="2012-02" db="EMBL/GenBank/DDBJ databases">
        <title>The complete genome of Frateuria aurantia DSM 6220.</title>
        <authorList>
            <consortium name="US DOE Joint Genome Institute (JGI-PGF)"/>
            <person name="Lucas S."/>
            <person name="Copeland A."/>
            <person name="Lapidus A."/>
            <person name="Glavina del Rio T."/>
            <person name="Dalin E."/>
            <person name="Tice H."/>
            <person name="Bruce D."/>
            <person name="Goodwin L."/>
            <person name="Pitluck S."/>
            <person name="Peters L."/>
            <person name="Ovchinnikova G."/>
            <person name="Teshima H."/>
            <person name="Kyrpides N."/>
            <person name="Mavromatis K."/>
            <person name="Ivanova N."/>
            <person name="Brettin T."/>
            <person name="Detter J.C."/>
            <person name="Han C."/>
            <person name="Larimer F."/>
            <person name="Land M."/>
            <person name="Hauser L."/>
            <person name="Markowitz V."/>
            <person name="Cheng J.-F."/>
            <person name="Hugenholtz P."/>
            <person name="Woyke T."/>
            <person name="Wu D."/>
            <person name="Brambilla E."/>
            <person name="Klenk H.-P."/>
            <person name="Eisen J.A."/>
        </authorList>
    </citation>
    <scope>NUCLEOTIDE SEQUENCE</scope>
    <source>
        <strain evidence="3">DSM 6220</strain>
    </source>
</reference>
<dbReference type="PANTHER" id="PTHR42852">
    <property type="entry name" value="THIOL:DISULFIDE INTERCHANGE PROTEIN DSBE"/>
    <property type="match status" value="1"/>
</dbReference>
<keyword evidence="4" id="KW-1185">Reference proteome</keyword>